<evidence type="ECO:0000313" key="4">
    <source>
        <dbReference type="EMBL" id="KOH46091.1"/>
    </source>
</evidence>
<dbReference type="InterPro" id="IPR012373">
    <property type="entry name" value="Ferrdict_sens_TM"/>
</dbReference>
<dbReference type="Pfam" id="PF04773">
    <property type="entry name" value="FecR"/>
    <property type="match status" value="1"/>
</dbReference>
<comment type="caution">
    <text evidence="4">The sequence shown here is derived from an EMBL/GenBank/DDBJ whole genome shotgun (WGS) entry which is preliminary data.</text>
</comment>
<evidence type="ECO:0000313" key="5">
    <source>
        <dbReference type="Proteomes" id="UP000036958"/>
    </source>
</evidence>
<gene>
    <name evidence="4" type="ORF">NC99_11160</name>
</gene>
<dbReference type="OrthoDB" id="676789at2"/>
<dbReference type="STRING" id="1409788.NC99_11160"/>
<dbReference type="InterPro" id="IPR032508">
    <property type="entry name" value="FecR_C"/>
</dbReference>
<dbReference type="Proteomes" id="UP000036958">
    <property type="component" value="Unassembled WGS sequence"/>
</dbReference>
<feature type="domain" description="FecR protein" evidence="2">
    <location>
        <begin position="124"/>
        <end position="215"/>
    </location>
</feature>
<feature type="domain" description="Protein FecR C-terminal" evidence="3">
    <location>
        <begin position="257"/>
        <end position="322"/>
    </location>
</feature>
<keyword evidence="1" id="KW-0812">Transmembrane</keyword>
<keyword evidence="1" id="KW-1133">Transmembrane helix</keyword>
<dbReference type="PIRSF" id="PIRSF018266">
    <property type="entry name" value="FecR"/>
    <property type="match status" value="1"/>
</dbReference>
<proteinExistence type="predicted"/>
<feature type="transmembrane region" description="Helical" evidence="1">
    <location>
        <begin position="90"/>
        <end position="110"/>
    </location>
</feature>
<accession>A0A0L8VCB1</accession>
<protein>
    <submittedName>
        <fullName evidence="4">Uncharacterized protein</fullName>
    </submittedName>
</protein>
<evidence type="ECO:0000256" key="1">
    <source>
        <dbReference type="SAM" id="Phobius"/>
    </source>
</evidence>
<organism evidence="4 5">
    <name type="scientific">Sunxiuqinia dokdonensis</name>
    <dbReference type="NCBI Taxonomy" id="1409788"/>
    <lineage>
        <taxon>Bacteria</taxon>
        <taxon>Pseudomonadati</taxon>
        <taxon>Bacteroidota</taxon>
        <taxon>Bacteroidia</taxon>
        <taxon>Marinilabiliales</taxon>
        <taxon>Prolixibacteraceae</taxon>
        <taxon>Sunxiuqinia</taxon>
    </lineage>
</organism>
<name>A0A0L8VCB1_9BACT</name>
<dbReference type="Gene3D" id="3.55.50.30">
    <property type="match status" value="1"/>
</dbReference>
<dbReference type="PANTHER" id="PTHR30273">
    <property type="entry name" value="PERIPLASMIC SIGNAL SENSOR AND SIGMA FACTOR ACTIVATOR FECR-RELATED"/>
    <property type="match status" value="1"/>
</dbReference>
<evidence type="ECO:0000259" key="2">
    <source>
        <dbReference type="Pfam" id="PF04773"/>
    </source>
</evidence>
<dbReference type="InterPro" id="IPR006860">
    <property type="entry name" value="FecR"/>
</dbReference>
<keyword evidence="5" id="KW-1185">Reference proteome</keyword>
<dbReference type="Gene3D" id="2.60.120.1440">
    <property type="match status" value="1"/>
</dbReference>
<dbReference type="EMBL" id="LGIA01000046">
    <property type="protein sequence ID" value="KOH46091.1"/>
    <property type="molecule type" value="Genomic_DNA"/>
</dbReference>
<evidence type="ECO:0000259" key="3">
    <source>
        <dbReference type="Pfam" id="PF16344"/>
    </source>
</evidence>
<dbReference type="PANTHER" id="PTHR30273:SF2">
    <property type="entry name" value="PROTEIN FECR"/>
    <property type="match status" value="1"/>
</dbReference>
<dbReference type="PATRIC" id="fig|1409788.3.peg.1135"/>
<dbReference type="Pfam" id="PF16344">
    <property type="entry name" value="FecR_C"/>
    <property type="match status" value="1"/>
</dbReference>
<dbReference type="GO" id="GO:0016989">
    <property type="term" value="F:sigma factor antagonist activity"/>
    <property type="evidence" value="ECO:0007669"/>
    <property type="project" value="TreeGrafter"/>
</dbReference>
<keyword evidence="1" id="KW-0472">Membrane</keyword>
<reference evidence="5" key="1">
    <citation type="submission" date="2015-07" db="EMBL/GenBank/DDBJ databases">
        <title>Genome sequencing of Sunxiuqinia dokdonensis strain SK.</title>
        <authorList>
            <person name="Ahn S."/>
            <person name="Kim B.-C."/>
        </authorList>
    </citation>
    <scope>NUCLEOTIDE SEQUENCE [LARGE SCALE GENOMIC DNA]</scope>
    <source>
        <strain evidence="5">SK</strain>
    </source>
</reference>
<dbReference type="AlphaFoldDB" id="A0A0L8VCB1"/>
<sequence>MQNYQTYREQIFRFMQGKLSTAEEQDLLQKMHVDETFKQFFIGQQKELREKVIQADNPEVEQQWNRLKSRIRPVNIKPVRSQKAILYQKALSIAAAFVFGLLISSGIYFVHFQKFSSDQQVQEISIPYGGKSKFSLPDGSLVWLNSGSKLSYPSNFKGQRSIQLEGEAYFDVIKSRKPFIVSTAYGEIEVLGTSFNVKAYTDDDFQTTLVAGAVNLRVGAGTSITLKPGEQAFVNENNRLEIQTVETEIFTSWKDGKLIFYREPFEKVAKRMERWYNVKIEVDNDEIKNLWFTGTIEMETLSEVMELIRRSMPLEYSYDQNTRTLKIEKK</sequence>